<name>A0A540LYC7_MALBA</name>
<proteinExistence type="predicted"/>
<dbReference type="GO" id="GO:0098719">
    <property type="term" value="P:sodium ion import across plasma membrane"/>
    <property type="evidence" value="ECO:0007669"/>
    <property type="project" value="TreeGrafter"/>
</dbReference>
<dbReference type="EMBL" id="VIEB01000419">
    <property type="protein sequence ID" value="TQD91438.1"/>
    <property type="molecule type" value="Genomic_DNA"/>
</dbReference>
<evidence type="ECO:0000256" key="1">
    <source>
        <dbReference type="ARBA" id="ARBA00004141"/>
    </source>
</evidence>
<comment type="catalytic activity">
    <reaction evidence="11">
        <text>Na(+)(in) + H(+)(out) = Na(+)(out) + H(+)(in)</text>
        <dbReference type="Rhea" id="RHEA:29419"/>
        <dbReference type="ChEBI" id="CHEBI:15378"/>
        <dbReference type="ChEBI" id="CHEBI:29101"/>
    </reaction>
</comment>
<dbReference type="GO" id="GO:0015386">
    <property type="term" value="F:potassium:proton antiporter activity"/>
    <property type="evidence" value="ECO:0007669"/>
    <property type="project" value="TreeGrafter"/>
</dbReference>
<comment type="subcellular location">
    <subcellularLocation>
        <location evidence="1">Membrane</location>
        <topology evidence="1">Multi-pass membrane protein</topology>
    </subcellularLocation>
</comment>
<keyword evidence="9" id="KW-0472">Membrane</keyword>
<dbReference type="InterPro" id="IPR018422">
    <property type="entry name" value="Cation/H_exchanger_CPA1"/>
</dbReference>
<keyword evidence="2" id="KW-0813">Transport</keyword>
<feature type="domain" description="Cation/H+ exchanger transmembrane" evidence="13">
    <location>
        <begin position="23"/>
        <end position="93"/>
    </location>
</feature>
<dbReference type="InterPro" id="IPR006153">
    <property type="entry name" value="Cation/H_exchanger_TM"/>
</dbReference>
<keyword evidence="5" id="KW-0630">Potassium</keyword>
<accession>A0A540LYC7</accession>
<evidence type="ECO:0000256" key="6">
    <source>
        <dbReference type="ARBA" id="ARBA00022989"/>
    </source>
</evidence>
<evidence type="ECO:0000256" key="10">
    <source>
        <dbReference type="ARBA" id="ARBA00023201"/>
    </source>
</evidence>
<evidence type="ECO:0000256" key="9">
    <source>
        <dbReference type="ARBA" id="ARBA00023136"/>
    </source>
</evidence>
<dbReference type="Pfam" id="PF00999">
    <property type="entry name" value="Na_H_Exchanger"/>
    <property type="match status" value="1"/>
</dbReference>
<evidence type="ECO:0000313" key="14">
    <source>
        <dbReference type="EMBL" id="TQD91438.1"/>
    </source>
</evidence>
<dbReference type="GO" id="GO:0015385">
    <property type="term" value="F:sodium:proton antiporter activity"/>
    <property type="evidence" value="ECO:0007669"/>
    <property type="project" value="InterPro"/>
</dbReference>
<comment type="caution">
    <text evidence="14">The sequence shown here is derived from an EMBL/GenBank/DDBJ whole genome shotgun (WGS) entry which is preliminary data.</text>
</comment>
<keyword evidence="4" id="KW-0812">Transmembrane</keyword>
<dbReference type="GO" id="GO:0051453">
    <property type="term" value="P:regulation of intracellular pH"/>
    <property type="evidence" value="ECO:0007669"/>
    <property type="project" value="TreeGrafter"/>
</dbReference>
<sequence>MELFRLALRTDIGLPADPNCPVLPFAGATQFFKILKIGTRELGDSLAIGAIFAATDSVCTLQVLNQEEAPLLYSLVFGEGVVNDEKSVVLFNAIS</sequence>
<keyword evidence="8" id="KW-0406">Ion transport</keyword>
<evidence type="ECO:0000256" key="4">
    <source>
        <dbReference type="ARBA" id="ARBA00022692"/>
    </source>
</evidence>
<keyword evidence="15" id="KW-1185">Reference proteome</keyword>
<dbReference type="STRING" id="106549.A0A540LYC7"/>
<dbReference type="AlphaFoldDB" id="A0A540LYC7"/>
<keyword evidence="10" id="KW-0739">Sodium transport</keyword>
<evidence type="ECO:0000256" key="12">
    <source>
        <dbReference type="ARBA" id="ARBA00047912"/>
    </source>
</evidence>
<dbReference type="Proteomes" id="UP000315295">
    <property type="component" value="Unassembled WGS sequence"/>
</dbReference>
<organism evidence="14 15">
    <name type="scientific">Malus baccata</name>
    <name type="common">Siberian crab apple</name>
    <name type="synonym">Pyrus baccata</name>
    <dbReference type="NCBI Taxonomy" id="106549"/>
    <lineage>
        <taxon>Eukaryota</taxon>
        <taxon>Viridiplantae</taxon>
        <taxon>Streptophyta</taxon>
        <taxon>Embryophyta</taxon>
        <taxon>Tracheophyta</taxon>
        <taxon>Spermatophyta</taxon>
        <taxon>Magnoliopsida</taxon>
        <taxon>eudicotyledons</taxon>
        <taxon>Gunneridae</taxon>
        <taxon>Pentapetalae</taxon>
        <taxon>rosids</taxon>
        <taxon>fabids</taxon>
        <taxon>Rosales</taxon>
        <taxon>Rosaceae</taxon>
        <taxon>Amygdaloideae</taxon>
        <taxon>Maleae</taxon>
        <taxon>Malus</taxon>
    </lineage>
</organism>
<dbReference type="PANTHER" id="PTHR10110">
    <property type="entry name" value="SODIUM/HYDROGEN EXCHANGER"/>
    <property type="match status" value="1"/>
</dbReference>
<evidence type="ECO:0000259" key="13">
    <source>
        <dbReference type="Pfam" id="PF00999"/>
    </source>
</evidence>
<gene>
    <name evidence="14" type="ORF">C1H46_022943</name>
</gene>
<evidence type="ECO:0000256" key="2">
    <source>
        <dbReference type="ARBA" id="ARBA00022448"/>
    </source>
</evidence>
<keyword evidence="3" id="KW-0633">Potassium transport</keyword>
<evidence type="ECO:0000256" key="3">
    <source>
        <dbReference type="ARBA" id="ARBA00022538"/>
    </source>
</evidence>
<keyword evidence="7" id="KW-0915">Sodium</keyword>
<evidence type="ECO:0000256" key="5">
    <source>
        <dbReference type="ARBA" id="ARBA00022958"/>
    </source>
</evidence>
<keyword evidence="6" id="KW-1133">Transmembrane helix</keyword>
<dbReference type="Gene3D" id="6.10.140.1330">
    <property type="match status" value="1"/>
</dbReference>
<evidence type="ECO:0000256" key="7">
    <source>
        <dbReference type="ARBA" id="ARBA00023053"/>
    </source>
</evidence>
<protein>
    <recommendedName>
        <fullName evidence="13">Cation/H+ exchanger transmembrane domain-containing protein</fullName>
    </recommendedName>
</protein>
<evidence type="ECO:0000256" key="8">
    <source>
        <dbReference type="ARBA" id="ARBA00023065"/>
    </source>
</evidence>
<dbReference type="PANTHER" id="PTHR10110:SF116">
    <property type="entry name" value="NA+_H+ EXCHANGER"/>
    <property type="match status" value="1"/>
</dbReference>
<evidence type="ECO:0000313" key="15">
    <source>
        <dbReference type="Proteomes" id="UP000315295"/>
    </source>
</evidence>
<dbReference type="GO" id="GO:0005886">
    <property type="term" value="C:plasma membrane"/>
    <property type="evidence" value="ECO:0007669"/>
    <property type="project" value="TreeGrafter"/>
</dbReference>
<evidence type="ECO:0000256" key="11">
    <source>
        <dbReference type="ARBA" id="ARBA00047524"/>
    </source>
</evidence>
<comment type="catalytic activity">
    <reaction evidence="12">
        <text>K(+)(in) + H(+)(out) = K(+)(out) + H(+)(in)</text>
        <dbReference type="Rhea" id="RHEA:29467"/>
        <dbReference type="ChEBI" id="CHEBI:15378"/>
        <dbReference type="ChEBI" id="CHEBI:29103"/>
    </reaction>
</comment>
<reference evidence="14 15" key="1">
    <citation type="journal article" date="2019" name="G3 (Bethesda)">
        <title>Sequencing of a Wild Apple (Malus baccata) Genome Unravels the Differences Between Cultivated and Wild Apple Species Regarding Disease Resistance and Cold Tolerance.</title>
        <authorList>
            <person name="Chen X."/>
        </authorList>
    </citation>
    <scope>NUCLEOTIDE SEQUENCE [LARGE SCALE GENOMIC DNA]</scope>
    <source>
        <strain evidence="15">cv. Shandingzi</strain>
        <tissue evidence="14">Leaves</tissue>
    </source>
</reference>